<name>A0A917FZB2_9BACL</name>
<evidence type="ECO:0000313" key="2">
    <source>
        <dbReference type="Proteomes" id="UP000637643"/>
    </source>
</evidence>
<reference evidence="1" key="2">
    <citation type="submission" date="2020-09" db="EMBL/GenBank/DDBJ databases">
        <authorList>
            <person name="Sun Q."/>
            <person name="Zhou Y."/>
        </authorList>
    </citation>
    <scope>NUCLEOTIDE SEQUENCE</scope>
    <source>
        <strain evidence="1">CGMCC 1.16134</strain>
    </source>
</reference>
<dbReference type="AlphaFoldDB" id="A0A917FZB2"/>
<dbReference type="EMBL" id="BMKR01000083">
    <property type="protein sequence ID" value="GGG15069.1"/>
    <property type="molecule type" value="Genomic_DNA"/>
</dbReference>
<dbReference type="Proteomes" id="UP000637643">
    <property type="component" value="Unassembled WGS sequence"/>
</dbReference>
<proteinExistence type="predicted"/>
<keyword evidence="2" id="KW-1185">Reference proteome</keyword>
<protein>
    <submittedName>
        <fullName evidence="1">Uncharacterized protein</fullName>
    </submittedName>
</protein>
<reference evidence="1" key="1">
    <citation type="journal article" date="2014" name="Int. J. Syst. Evol. Microbiol.">
        <title>Complete genome sequence of Corynebacterium casei LMG S-19264T (=DSM 44701T), isolated from a smear-ripened cheese.</title>
        <authorList>
            <consortium name="US DOE Joint Genome Institute (JGI-PGF)"/>
            <person name="Walter F."/>
            <person name="Albersmeier A."/>
            <person name="Kalinowski J."/>
            <person name="Ruckert C."/>
        </authorList>
    </citation>
    <scope>NUCLEOTIDE SEQUENCE</scope>
    <source>
        <strain evidence="1">CGMCC 1.16134</strain>
    </source>
</reference>
<accession>A0A917FZB2</accession>
<evidence type="ECO:0000313" key="1">
    <source>
        <dbReference type="EMBL" id="GGG15069.1"/>
    </source>
</evidence>
<organism evidence="1 2">
    <name type="scientific">Paenibacillus albidus</name>
    <dbReference type="NCBI Taxonomy" id="2041023"/>
    <lineage>
        <taxon>Bacteria</taxon>
        <taxon>Bacillati</taxon>
        <taxon>Bacillota</taxon>
        <taxon>Bacilli</taxon>
        <taxon>Bacillales</taxon>
        <taxon>Paenibacillaceae</taxon>
        <taxon>Paenibacillus</taxon>
    </lineage>
</organism>
<gene>
    <name evidence="1" type="ORF">GCM10010912_69330</name>
</gene>
<sequence>MFNKNGDFFDSTGKWGYIFHWKPFDKGRFGGVLSSLEMIQFPHSGS</sequence>
<comment type="caution">
    <text evidence="1">The sequence shown here is derived from an EMBL/GenBank/DDBJ whole genome shotgun (WGS) entry which is preliminary data.</text>
</comment>